<organism evidence="2 3">
    <name type="scientific">Kitasatospora nipponensis</name>
    <dbReference type="NCBI Taxonomy" id="258049"/>
    <lineage>
        <taxon>Bacteria</taxon>
        <taxon>Bacillati</taxon>
        <taxon>Actinomycetota</taxon>
        <taxon>Actinomycetes</taxon>
        <taxon>Kitasatosporales</taxon>
        <taxon>Streptomycetaceae</taxon>
        <taxon>Kitasatospora</taxon>
    </lineage>
</organism>
<dbReference type="EMBL" id="BAAALF010000211">
    <property type="protein sequence ID" value="GAA1270697.1"/>
    <property type="molecule type" value="Genomic_DNA"/>
</dbReference>
<reference evidence="2 3" key="1">
    <citation type="journal article" date="2019" name="Int. J. Syst. Evol. Microbiol.">
        <title>The Global Catalogue of Microorganisms (GCM) 10K type strain sequencing project: providing services to taxonomists for standard genome sequencing and annotation.</title>
        <authorList>
            <consortium name="The Broad Institute Genomics Platform"/>
            <consortium name="The Broad Institute Genome Sequencing Center for Infectious Disease"/>
            <person name="Wu L."/>
            <person name="Ma J."/>
        </authorList>
    </citation>
    <scope>NUCLEOTIDE SEQUENCE [LARGE SCALE GENOMIC DNA]</scope>
    <source>
        <strain evidence="2 3">JCM 13004</strain>
    </source>
</reference>
<name>A0ABN1WZA1_9ACTN</name>
<evidence type="ECO:0000256" key="1">
    <source>
        <dbReference type="SAM" id="MobiDB-lite"/>
    </source>
</evidence>
<accession>A0ABN1WZA1</accession>
<sequence>MTKNSTSDPPIIPAARSGGRAARTQRKAIMSADLFVINPKWAAQAPHLRCTLKRALAVQPEQRVWSGTEHINNAGSMAYGGELPDSGPWHLDRSQLRTLKIAIEWRRAKREAHPRETAPDILAHWTEIEDEVIAAYRDACHADGLHWI</sequence>
<gene>
    <name evidence="2" type="ORF">GCM10009665_68770</name>
</gene>
<keyword evidence="3" id="KW-1185">Reference proteome</keyword>
<dbReference type="Proteomes" id="UP001500037">
    <property type="component" value="Unassembled WGS sequence"/>
</dbReference>
<proteinExistence type="predicted"/>
<feature type="region of interest" description="Disordered" evidence="1">
    <location>
        <begin position="1"/>
        <end position="23"/>
    </location>
</feature>
<protein>
    <submittedName>
        <fullName evidence="2">Uncharacterized protein</fullName>
    </submittedName>
</protein>
<evidence type="ECO:0000313" key="2">
    <source>
        <dbReference type="EMBL" id="GAA1270697.1"/>
    </source>
</evidence>
<comment type="caution">
    <text evidence="2">The sequence shown here is derived from an EMBL/GenBank/DDBJ whole genome shotgun (WGS) entry which is preliminary data.</text>
</comment>
<evidence type="ECO:0000313" key="3">
    <source>
        <dbReference type="Proteomes" id="UP001500037"/>
    </source>
</evidence>